<accession>A0A2R5GT83</accession>
<keyword evidence="2" id="KW-0418">Kinase</keyword>
<keyword evidence="3" id="KW-1185">Reference proteome</keyword>
<name>A0A2R5GT83_9STRA</name>
<comment type="caution">
    <text evidence="2">The sequence shown here is derived from an EMBL/GenBank/DDBJ whole genome shotgun (WGS) entry which is preliminary data.</text>
</comment>
<reference evidence="2 3" key="1">
    <citation type="submission" date="2017-12" db="EMBL/GenBank/DDBJ databases">
        <title>Sequencing, de novo assembly and annotation of complete genome of a new Thraustochytrid species, strain FCC1311.</title>
        <authorList>
            <person name="Sedici K."/>
            <person name="Godart F."/>
            <person name="Aiese Cigliano R."/>
            <person name="Sanseverino W."/>
            <person name="Barakat M."/>
            <person name="Ortet P."/>
            <person name="Marechal E."/>
            <person name="Cagnac O."/>
            <person name="Amato A."/>
        </authorList>
    </citation>
    <scope>NUCLEOTIDE SEQUENCE [LARGE SCALE GENOMIC DNA]</scope>
</reference>
<dbReference type="GO" id="GO:0016020">
    <property type="term" value="C:membrane"/>
    <property type="evidence" value="ECO:0007669"/>
    <property type="project" value="TreeGrafter"/>
</dbReference>
<feature type="domain" description="DAGKc" evidence="1">
    <location>
        <begin position="241"/>
        <end position="385"/>
    </location>
</feature>
<dbReference type="Pfam" id="PF00781">
    <property type="entry name" value="DAGK_cat"/>
    <property type="match status" value="1"/>
</dbReference>
<dbReference type="InterPro" id="IPR001206">
    <property type="entry name" value="Diacylglycerol_kinase_cat_dom"/>
</dbReference>
<dbReference type="InParanoid" id="A0A2R5GT83"/>
<proteinExistence type="predicted"/>
<dbReference type="SMART" id="SM00046">
    <property type="entry name" value="DAGKc"/>
    <property type="match status" value="1"/>
</dbReference>
<dbReference type="InterPro" id="IPR016064">
    <property type="entry name" value="NAD/diacylglycerol_kinase_sf"/>
</dbReference>
<dbReference type="SUPFAM" id="SSF111331">
    <property type="entry name" value="NAD kinase/diacylglycerol kinase-like"/>
    <property type="match status" value="1"/>
</dbReference>
<dbReference type="GO" id="GO:0005737">
    <property type="term" value="C:cytoplasm"/>
    <property type="evidence" value="ECO:0007669"/>
    <property type="project" value="TreeGrafter"/>
</dbReference>
<gene>
    <name evidence="2" type="ORF">FCC1311_102992</name>
</gene>
<dbReference type="GO" id="GO:0016773">
    <property type="term" value="F:phosphotransferase activity, alcohol group as acceptor"/>
    <property type="evidence" value="ECO:0007669"/>
    <property type="project" value="UniProtKB-ARBA"/>
</dbReference>
<keyword evidence="2" id="KW-0808">Transferase</keyword>
<dbReference type="Proteomes" id="UP000241890">
    <property type="component" value="Unassembled WGS sequence"/>
</dbReference>
<dbReference type="EMBL" id="BEYU01000179">
    <property type="protein sequence ID" value="GBG34076.1"/>
    <property type="molecule type" value="Genomic_DNA"/>
</dbReference>
<evidence type="ECO:0000313" key="3">
    <source>
        <dbReference type="Proteomes" id="UP000241890"/>
    </source>
</evidence>
<dbReference type="InterPro" id="IPR017438">
    <property type="entry name" value="ATP-NAD_kinase_N"/>
</dbReference>
<organism evidence="2 3">
    <name type="scientific">Hondaea fermentalgiana</name>
    <dbReference type="NCBI Taxonomy" id="2315210"/>
    <lineage>
        <taxon>Eukaryota</taxon>
        <taxon>Sar</taxon>
        <taxon>Stramenopiles</taxon>
        <taxon>Bigyra</taxon>
        <taxon>Labyrinthulomycetes</taxon>
        <taxon>Thraustochytrida</taxon>
        <taxon>Thraustochytriidae</taxon>
        <taxon>Hondaea</taxon>
    </lineage>
</organism>
<dbReference type="Gene3D" id="2.60.200.40">
    <property type="match status" value="1"/>
</dbReference>
<dbReference type="GO" id="GO:0001727">
    <property type="term" value="F:lipid kinase activity"/>
    <property type="evidence" value="ECO:0007669"/>
    <property type="project" value="TreeGrafter"/>
</dbReference>
<protein>
    <submittedName>
        <fullName evidence="2">Sphingosine kinase 1</fullName>
    </submittedName>
</protein>
<dbReference type="PANTHER" id="PTHR12358:SF31">
    <property type="entry name" value="ACYLGLYCEROL KINASE, MITOCHONDRIAL"/>
    <property type="match status" value="1"/>
</dbReference>
<dbReference type="InterPro" id="IPR050187">
    <property type="entry name" value="Lipid_Phosphate_FormReg"/>
</dbReference>
<evidence type="ECO:0000259" key="1">
    <source>
        <dbReference type="PROSITE" id="PS50146"/>
    </source>
</evidence>
<sequence length="592" mass="63704">MASRQHGAEQEPLLQNVAGSSLGNNNGSGQHGYMQNDLEFLLESGPSDLRCRGVDGPVTVTLSEDVLQVVDTSSGHVAREVWLQDITAVYLRPRGDSTWESLSRRNSNSSYGSTLAHDDEDAEIVIVSFPLCAEHGACSKAIWCCLCCYCCSCCCHTARKRLSCCSSSSDANNGNMSSSTSIMSSSSQVHASSSPCCGPRLVRDEMEEIVLSADTPDLVHHWEYAIVAAVSGKNSPDVCISKSKRMLVIISPQSGQGRAGEIFASQVKPIFEASRISCEVVETKGPMDAMHIVLHHQDRLHELDGIIVVGGDGIIFEAMQGLKRIAGSGRIHVPVGAIPAGSGNGIAASLHHAVNEPINDPISAAIGIARGRVQALDMWKVDMLHKDGHVLEPCFASLSIAWAFVSDTDIESEPLRALGGARFTVQAVINLFRLRKYSSTFSYLPFDATQDAQTSEDLDGEGLAVDAPAPVTWTSVSGKFLLLWALNVTHPSSTSNLVPEAAPDSGCIEIVLVRDISRVDFVRGLLALDTGEQFDVPGWERIRASAFRIEALAPETCVPGKLVVDGELLSEPLQRIQVQATRAQSDFFSYLK</sequence>
<dbReference type="GO" id="GO:0046512">
    <property type="term" value="P:sphingosine biosynthetic process"/>
    <property type="evidence" value="ECO:0007669"/>
    <property type="project" value="TreeGrafter"/>
</dbReference>
<dbReference type="AlphaFoldDB" id="A0A2R5GT83"/>
<dbReference type="PROSITE" id="PS50146">
    <property type="entry name" value="DAGK"/>
    <property type="match status" value="1"/>
</dbReference>
<dbReference type="OrthoDB" id="3853857at2759"/>
<evidence type="ECO:0000313" key="2">
    <source>
        <dbReference type="EMBL" id="GBG34076.1"/>
    </source>
</evidence>
<dbReference type="Gene3D" id="3.40.50.10330">
    <property type="entry name" value="Probable inorganic polyphosphate/atp-NAD kinase, domain 1"/>
    <property type="match status" value="1"/>
</dbReference>
<dbReference type="PANTHER" id="PTHR12358">
    <property type="entry name" value="SPHINGOSINE KINASE"/>
    <property type="match status" value="1"/>
</dbReference>